<reference evidence="3 4" key="1">
    <citation type="submission" date="2018-04" db="EMBL/GenBank/DDBJ databases">
        <title>Cupriavidus necator CR12 genome sequencing and assembly.</title>
        <authorList>
            <person name="Ben Fekih I."/>
            <person name="Mazhar H.S."/>
            <person name="Bello S.K."/>
            <person name="Rensing C."/>
        </authorList>
    </citation>
    <scope>NUCLEOTIDE SEQUENCE [LARGE SCALE GENOMIC DNA]</scope>
    <source>
        <strain evidence="3 4">CR12</strain>
    </source>
</reference>
<evidence type="ECO:0000256" key="1">
    <source>
        <dbReference type="PROSITE-ProRule" id="PRU00409"/>
    </source>
</evidence>
<dbReference type="InterPro" id="IPR011761">
    <property type="entry name" value="ATP-grasp"/>
</dbReference>
<dbReference type="GO" id="GO:0005524">
    <property type="term" value="F:ATP binding"/>
    <property type="evidence" value="ECO:0007669"/>
    <property type="project" value="UniProtKB-UniRule"/>
</dbReference>
<dbReference type="SUPFAM" id="SSF56059">
    <property type="entry name" value="Glutathione synthetase ATP-binding domain-like"/>
    <property type="match status" value="1"/>
</dbReference>
<sequence length="403" mass="44744">MMKSTLDPAETTAAVVVGGELGGLGLVRSLAGKGIPVLLADTRHATPASWSRHARRHIIRSLVGREFTEDLIALARRIGQRPVLFLTDEDAVHSVSENLDELSEWFRFCMPSAHGVRMLSSKSAFHCFAEENGFPVPRTVIMNGQLDVPLLSGLRYPAVIKPDDKRQALTGDKERAIRVQSLAEGQAHARAMLRTPGGIVAQEWIEGPQSNIHFTLFYRGMDGKPAAVFTGRKLACWPPEIGSTAVCVAAPEASEELERITLAFAECAGFYGMGSMEYKWDDIHRRFVMIEPTVGRIDWQEEIATLCGVNIPLAAYRHELGLPDLPAATAPPGGAVWRATFLRSAPRSLMPHGARIFDGYFRWDDPLPAIQHYCLSLPLDRFLLHWSGWFPSTRRDQVQQEQQ</sequence>
<keyword evidence="1" id="KW-0067">ATP-binding</keyword>
<dbReference type="PROSITE" id="PS50975">
    <property type="entry name" value="ATP_GRASP"/>
    <property type="match status" value="1"/>
</dbReference>
<evidence type="ECO:0000313" key="4">
    <source>
        <dbReference type="Proteomes" id="UP000253501"/>
    </source>
</evidence>
<comment type="caution">
    <text evidence="3">The sequence shown here is derived from an EMBL/GenBank/DDBJ whole genome shotgun (WGS) entry which is preliminary data.</text>
</comment>
<dbReference type="GO" id="GO:0016874">
    <property type="term" value="F:ligase activity"/>
    <property type="evidence" value="ECO:0007669"/>
    <property type="project" value="UniProtKB-KW"/>
</dbReference>
<protein>
    <submittedName>
        <fullName evidence="3">Carboxylate--amine ligase</fullName>
    </submittedName>
</protein>
<evidence type="ECO:0000259" key="2">
    <source>
        <dbReference type="PROSITE" id="PS50975"/>
    </source>
</evidence>
<dbReference type="Gene3D" id="3.30.470.20">
    <property type="entry name" value="ATP-grasp fold, B domain"/>
    <property type="match status" value="1"/>
</dbReference>
<dbReference type="EMBL" id="QDHA01000155">
    <property type="protein sequence ID" value="RCJ03485.1"/>
    <property type="molecule type" value="Genomic_DNA"/>
</dbReference>
<proteinExistence type="predicted"/>
<keyword evidence="3" id="KW-0436">Ligase</keyword>
<keyword evidence="1" id="KW-0547">Nucleotide-binding</keyword>
<feature type="domain" description="ATP-grasp" evidence="2">
    <location>
        <begin position="126"/>
        <end position="320"/>
    </location>
</feature>
<organism evidence="3 4">
    <name type="scientific">Cupriavidus necator</name>
    <name type="common">Alcaligenes eutrophus</name>
    <name type="synonym">Ralstonia eutropha</name>
    <dbReference type="NCBI Taxonomy" id="106590"/>
    <lineage>
        <taxon>Bacteria</taxon>
        <taxon>Pseudomonadati</taxon>
        <taxon>Pseudomonadota</taxon>
        <taxon>Betaproteobacteria</taxon>
        <taxon>Burkholderiales</taxon>
        <taxon>Burkholderiaceae</taxon>
        <taxon>Cupriavidus</taxon>
    </lineage>
</organism>
<dbReference type="RefSeq" id="WP_114136261.1">
    <property type="nucleotide sequence ID" value="NZ_CP068435.1"/>
</dbReference>
<dbReference type="GO" id="GO:0046872">
    <property type="term" value="F:metal ion binding"/>
    <property type="evidence" value="ECO:0007669"/>
    <property type="project" value="InterPro"/>
</dbReference>
<evidence type="ECO:0000313" key="3">
    <source>
        <dbReference type="EMBL" id="RCJ03485.1"/>
    </source>
</evidence>
<accession>A0A367P8H5</accession>
<dbReference type="AlphaFoldDB" id="A0A367P8H5"/>
<gene>
    <name evidence="3" type="ORF">DDK22_37175</name>
</gene>
<dbReference type="Proteomes" id="UP000253501">
    <property type="component" value="Unassembled WGS sequence"/>
</dbReference>
<name>A0A367P8H5_CUPNE</name>